<dbReference type="Pfam" id="PF08021">
    <property type="entry name" value="FAD_binding_9"/>
    <property type="match status" value="1"/>
</dbReference>
<dbReference type="OrthoDB" id="9814826at2"/>
<protein>
    <submittedName>
        <fullName evidence="3">Side tail fiber protein</fullName>
    </submittedName>
</protein>
<dbReference type="PANTHER" id="PTHR30157:SF0">
    <property type="entry name" value="NADPH-DEPENDENT FERRIC-CHELATE REDUCTASE"/>
    <property type="match status" value="1"/>
</dbReference>
<dbReference type="InterPro" id="IPR017938">
    <property type="entry name" value="Riboflavin_synthase-like_b-brl"/>
</dbReference>
<dbReference type="Pfam" id="PF09981">
    <property type="entry name" value="DUF2218"/>
    <property type="match status" value="1"/>
</dbReference>
<dbReference type="PANTHER" id="PTHR30157">
    <property type="entry name" value="FERRIC REDUCTASE, NADPH-DEPENDENT"/>
    <property type="match status" value="1"/>
</dbReference>
<proteinExistence type="inferred from homology"/>
<evidence type="ECO:0000313" key="4">
    <source>
        <dbReference type="Proteomes" id="UP000032611"/>
    </source>
</evidence>
<dbReference type="EMBL" id="CP010803">
    <property type="protein sequence ID" value="AJY46753.1"/>
    <property type="molecule type" value="Genomic_DNA"/>
</dbReference>
<dbReference type="PROSITE" id="PS51384">
    <property type="entry name" value="FAD_FR"/>
    <property type="match status" value="1"/>
</dbReference>
<name>A0A0D5LTQ1_MAREN</name>
<evidence type="ECO:0000313" key="3">
    <source>
        <dbReference type="EMBL" id="AJY46753.1"/>
    </source>
</evidence>
<dbReference type="HOGENOM" id="CLU_040923_0_0_5"/>
<keyword evidence="4" id="KW-1185">Reference proteome</keyword>
<dbReference type="Gene3D" id="2.40.30.10">
    <property type="entry name" value="Translation factors"/>
    <property type="match status" value="1"/>
</dbReference>
<dbReference type="SUPFAM" id="SSF63380">
    <property type="entry name" value="Riboflavin synthase domain-like"/>
    <property type="match status" value="1"/>
</dbReference>
<dbReference type="STRING" id="1486262.TM49_15465"/>
<dbReference type="PATRIC" id="fig|1486262.3.peg.3195"/>
<comment type="similarity">
    <text evidence="1">Belongs to the SIP oxidoreductase family.</text>
</comment>
<dbReference type="Pfam" id="PF04954">
    <property type="entry name" value="SIP"/>
    <property type="match status" value="1"/>
</dbReference>
<evidence type="ECO:0000256" key="1">
    <source>
        <dbReference type="ARBA" id="ARBA00035644"/>
    </source>
</evidence>
<dbReference type="InterPro" id="IPR017927">
    <property type="entry name" value="FAD-bd_FR_type"/>
</dbReference>
<organism evidence="3 4">
    <name type="scientific">Martelella endophytica</name>
    <dbReference type="NCBI Taxonomy" id="1486262"/>
    <lineage>
        <taxon>Bacteria</taxon>
        <taxon>Pseudomonadati</taxon>
        <taxon>Pseudomonadota</taxon>
        <taxon>Alphaproteobacteria</taxon>
        <taxon>Hyphomicrobiales</taxon>
        <taxon>Aurantimonadaceae</taxon>
        <taxon>Martelella</taxon>
    </lineage>
</organism>
<dbReference type="Proteomes" id="UP000032611">
    <property type="component" value="Chromosome"/>
</dbReference>
<dbReference type="CDD" id="cd06193">
    <property type="entry name" value="siderophore_interacting"/>
    <property type="match status" value="1"/>
</dbReference>
<sequence>MNAPYSLSGTAKLAGVDAMLAEIAEHFVEHAAVARDDDRVTLTEEHGQAVIAASDGGLSIALSAVSAEALQIYRTMLAEHLYYFARNEPFELHWTNPPPPAVPANLYEGSVVSTAEITPHMLRVIVAVDDVTPFIGGDMHVRFIVPPPGRAPVWPVIGDDGRIVWPSGDDALLVRAYTIRAVDAERNQLAIDFLQHPMPGVDTPGADFAQNAKPGDRVALMGPGSGEVPKAQSILLIGDETALPAIARIAAEVPEGTRLEAIIEVENAAEEQPLPTRGELSVCWLHRADYPQGAETVLANEAIAAIAQSETDRFVWAACEKADIRIIRRVLKERGHERRNMYVAWYWARGITG</sequence>
<dbReference type="InterPro" id="IPR013113">
    <property type="entry name" value="SIP_FAD-bd"/>
</dbReference>
<evidence type="ECO:0000259" key="2">
    <source>
        <dbReference type="PROSITE" id="PS51384"/>
    </source>
</evidence>
<dbReference type="Gene3D" id="3.40.50.80">
    <property type="entry name" value="Nucleotide-binding domain of ferredoxin-NADP reductase (FNR) module"/>
    <property type="match status" value="1"/>
</dbReference>
<dbReference type="InterPro" id="IPR039261">
    <property type="entry name" value="FNR_nucleotide-bd"/>
</dbReference>
<dbReference type="KEGG" id="mey:TM49_15465"/>
<dbReference type="InterPro" id="IPR007037">
    <property type="entry name" value="SIP_rossman_dom"/>
</dbReference>
<feature type="domain" description="FAD-binding FR-type" evidence="2">
    <location>
        <begin position="104"/>
        <end position="230"/>
    </location>
</feature>
<dbReference type="InterPro" id="IPR014543">
    <property type="entry name" value="UCP028291"/>
</dbReference>
<dbReference type="GO" id="GO:0016491">
    <property type="term" value="F:oxidoreductase activity"/>
    <property type="evidence" value="ECO:0007669"/>
    <property type="project" value="InterPro"/>
</dbReference>
<dbReference type="InterPro" id="IPR039374">
    <property type="entry name" value="SIP_fam"/>
</dbReference>
<dbReference type="Gene3D" id="3.30.310.50">
    <property type="entry name" value="Alpha-D-phosphohexomutase, C-terminal domain"/>
    <property type="match status" value="1"/>
</dbReference>
<gene>
    <name evidence="3" type="ORF">TM49_15465</name>
</gene>
<dbReference type="RefSeq" id="WP_045682580.1">
    <property type="nucleotide sequence ID" value="NZ_CP010803.1"/>
</dbReference>
<accession>A0A0D5LTQ1</accession>
<reference evidence="3 4" key="1">
    <citation type="journal article" date="2015" name="Genome Announc.">
        <title>Complete genome sequence of Martelella endophytica YC6887, which has antifungal activity associated with a halophyte.</title>
        <authorList>
            <person name="Khan A."/>
            <person name="Khan H."/>
            <person name="Chung E.J."/>
            <person name="Hossain M.T."/>
            <person name="Chung Y.R."/>
        </authorList>
    </citation>
    <scope>NUCLEOTIDE SEQUENCE [LARGE SCALE GENOMIC DNA]</scope>
    <source>
        <strain evidence="3">YC6887</strain>
    </source>
</reference>
<dbReference type="AlphaFoldDB" id="A0A0D5LTQ1"/>